<dbReference type="AlphaFoldDB" id="A0A8H3VMZ3"/>
<feature type="region of interest" description="Disordered" evidence="1">
    <location>
        <begin position="147"/>
        <end position="175"/>
    </location>
</feature>
<name>A0A8H3VMZ3_VENIN</name>
<gene>
    <name evidence="3" type="ORF">EG327_000781</name>
    <name evidence="2" type="ORF">EG328_005294</name>
</gene>
<feature type="compositionally biased region" description="Basic and acidic residues" evidence="1">
    <location>
        <begin position="510"/>
        <end position="525"/>
    </location>
</feature>
<comment type="caution">
    <text evidence="3">The sequence shown here is derived from an EMBL/GenBank/DDBJ whole genome shotgun (WGS) entry which is preliminary data.</text>
</comment>
<evidence type="ECO:0000313" key="5">
    <source>
        <dbReference type="Proteomes" id="UP000490939"/>
    </source>
</evidence>
<evidence type="ECO:0000256" key="1">
    <source>
        <dbReference type="SAM" id="MobiDB-lite"/>
    </source>
</evidence>
<feature type="compositionally biased region" description="Low complexity" evidence="1">
    <location>
        <begin position="377"/>
        <end position="401"/>
    </location>
</feature>
<feature type="compositionally biased region" description="Polar residues" evidence="1">
    <location>
        <begin position="530"/>
        <end position="539"/>
    </location>
</feature>
<dbReference type="Proteomes" id="UP000447873">
    <property type="component" value="Unassembled WGS sequence"/>
</dbReference>
<reference evidence="3 5" key="1">
    <citation type="submission" date="2019-07" db="EMBL/GenBank/DDBJ databases">
        <title>Venturia inaequalis Genome Resource.</title>
        <authorList>
            <person name="Lichtner F.J."/>
        </authorList>
    </citation>
    <scope>NUCLEOTIDE SEQUENCE [LARGE SCALE GENOMIC DNA]</scope>
    <source>
        <strain evidence="2 4">120213</strain>
        <strain evidence="3 5">DMI_063113</strain>
    </source>
</reference>
<dbReference type="Proteomes" id="UP000490939">
    <property type="component" value="Unassembled WGS sequence"/>
</dbReference>
<feature type="compositionally biased region" description="Basic and acidic residues" evidence="1">
    <location>
        <begin position="1"/>
        <end position="10"/>
    </location>
</feature>
<feature type="region of interest" description="Disordered" evidence="1">
    <location>
        <begin position="485"/>
        <end position="539"/>
    </location>
</feature>
<dbReference type="EMBL" id="WNWR01000117">
    <property type="protein sequence ID" value="KAE9990900.1"/>
    <property type="molecule type" value="Genomic_DNA"/>
</dbReference>
<feature type="compositionally biased region" description="Polar residues" evidence="1">
    <location>
        <begin position="425"/>
        <end position="438"/>
    </location>
</feature>
<organism evidence="3 5">
    <name type="scientific">Venturia inaequalis</name>
    <name type="common">Apple scab fungus</name>
    <dbReference type="NCBI Taxonomy" id="5025"/>
    <lineage>
        <taxon>Eukaryota</taxon>
        <taxon>Fungi</taxon>
        <taxon>Dikarya</taxon>
        <taxon>Ascomycota</taxon>
        <taxon>Pezizomycotina</taxon>
        <taxon>Dothideomycetes</taxon>
        <taxon>Pleosporomycetidae</taxon>
        <taxon>Venturiales</taxon>
        <taxon>Venturiaceae</taxon>
        <taxon>Venturia</taxon>
    </lineage>
</organism>
<feature type="region of interest" description="Disordered" evidence="1">
    <location>
        <begin position="369"/>
        <end position="445"/>
    </location>
</feature>
<sequence>MAYRHIDNRFQHRRPRTPSPTRLDYDRALPPLADQPLLELRRPANKDACFAISALSPKISKRGAGDWDSISGRTCLLDRFLGQPIYPLADRDLLPSPSEVIGQLPNSPGSVFPTESNDLWTILSQRRAQNYTERPPARLAIDTSQRVNNQRHVRQPQYSPAFSTESAPVPGRSGLRPHAPPDIATTHHRKSLKYVPRPIYSPALSTESTPVMDHALYDASYVNRSHFSADTSLASQYSPALSIGSAPAAQRSRPREWVVRSTQSTNRQGCNSPPTCSTGFSVASAPSRRRSGVYDSQASSSQHSQRHQFVTQSIHSPAISTDTVSMIEKSRSYIPLARLEGFPIPQAPSMGRRSPVPAPLNIAATHIPQSRQPAFKSPPWSADSASSFASHSSSGHQSSKAPHPKANKFATQTNKGRSGGLESPGGSSMKSLAQTDQGFSSPSSTFSFSPVTPVAMTFDYPLIFETTPTLESIPWDDPVDPFDTVDSIEGSPHDTVVPESQTSKLTPRGRHTDGGGRTHSTETRTRSHSPPQSALSNGSPVYVLPAAAACTPPSRKPAPDPTAKRAGWKDDFDVHREMATMRGGMDIHRDHEQDSTEPKKTSVGAGLDRTARWVMCKSAAEEDKGAFSFCSVASDREAIMRSYFQRL</sequence>
<accession>A0A8H3VMZ3</accession>
<feature type="region of interest" description="Disordered" evidence="1">
    <location>
        <begin position="1"/>
        <end position="22"/>
    </location>
</feature>
<evidence type="ECO:0000313" key="3">
    <source>
        <dbReference type="EMBL" id="KAE9990900.1"/>
    </source>
</evidence>
<feature type="region of interest" description="Disordered" evidence="1">
    <location>
        <begin position="244"/>
        <end position="316"/>
    </location>
</feature>
<feature type="compositionally biased region" description="Polar residues" evidence="1">
    <location>
        <begin position="260"/>
        <end position="281"/>
    </location>
</feature>
<protein>
    <submittedName>
        <fullName evidence="3">Uncharacterized protein</fullName>
    </submittedName>
</protein>
<feature type="compositionally biased region" description="Polar residues" evidence="1">
    <location>
        <begin position="155"/>
        <end position="166"/>
    </location>
</feature>
<proteinExistence type="predicted"/>
<evidence type="ECO:0000313" key="2">
    <source>
        <dbReference type="EMBL" id="KAE9971974.1"/>
    </source>
</evidence>
<evidence type="ECO:0000313" key="4">
    <source>
        <dbReference type="Proteomes" id="UP000447873"/>
    </source>
</evidence>
<dbReference type="EMBL" id="WNWS01000283">
    <property type="protein sequence ID" value="KAE9971974.1"/>
    <property type="molecule type" value="Genomic_DNA"/>
</dbReference>
<keyword evidence="5" id="KW-1185">Reference proteome</keyword>